<dbReference type="Pfam" id="PF00743">
    <property type="entry name" value="FMO-like"/>
    <property type="match status" value="1"/>
</dbReference>
<comment type="similarity">
    <text evidence="1">Belongs to the FMO family.</text>
</comment>
<dbReference type="PIRSF" id="PIRSF000332">
    <property type="entry name" value="FMO"/>
    <property type="match status" value="1"/>
</dbReference>
<proteinExistence type="inferred from homology"/>
<keyword evidence="4" id="KW-0274">FAD</keyword>
<organism evidence="7 8">
    <name type="scientific">Anabaena azotica FACHB-119</name>
    <dbReference type="NCBI Taxonomy" id="947527"/>
    <lineage>
        <taxon>Bacteria</taxon>
        <taxon>Bacillati</taxon>
        <taxon>Cyanobacteriota</taxon>
        <taxon>Cyanophyceae</taxon>
        <taxon>Nostocales</taxon>
        <taxon>Nostocaceae</taxon>
        <taxon>Anabaena</taxon>
        <taxon>Anabaena azotica</taxon>
    </lineage>
</organism>
<keyword evidence="8" id="KW-1185">Reference proteome</keyword>
<evidence type="ECO:0000256" key="3">
    <source>
        <dbReference type="ARBA" id="ARBA00022630"/>
    </source>
</evidence>
<dbReference type="PRINTS" id="PR00370">
    <property type="entry name" value="FMOXYGENASE"/>
</dbReference>
<keyword evidence="5" id="KW-0521">NADP</keyword>
<dbReference type="Proteomes" id="UP000661112">
    <property type="component" value="Unassembled WGS sequence"/>
</dbReference>
<sequence>MKFQKICVIGAGISGLVTAKTFLEDGYNVTIFEKKQGLGGVWEKSRTYPGLGSQSTSDTYCFSDYPMPKSYPDWPSAEEIRNYLTSYAKHFHVIDKIRFQTEVIHVSQKSGTDPKWVVTVKYTNANDRQTQEESYEFDFIFVCNGVFSQPNLPSFVDQEKFTSSGGLVLHSTEMNDPSIIAGKRVIVVGFGKSACDIANLAAKTAKECTLVFRQAIWQVPRYLLGLINIKHILFTRFSEAFFIYREMGKFETILHTIGKPLVWCFWRIIEKLISLQLGLDACGIKPEHHIERRECGLMLSPPGFIQHIHSGKIKPIKSSIAKFVPGGLELVNGEKIPADVVIFGTGFRQNVSFLEEKYRRVLVDKEENFQLYRHLIHPEIPQMGFVGYNSSFYSQLTSEVGAWWLLDHVNGIISLPSKQKMYQDIAAELDWMKSRFSKVVVGGSCIGTFSLHYVEQLLKDMDTNHQLVIWKNINQILSVVDISMYQKLRQELKLSRFSTRRYANAPIQNSKLQSP</sequence>
<keyword evidence="3" id="KW-0285">Flavoprotein</keyword>
<dbReference type="PANTHER" id="PTHR23023">
    <property type="entry name" value="DIMETHYLANILINE MONOOXYGENASE"/>
    <property type="match status" value="1"/>
</dbReference>
<dbReference type="InterPro" id="IPR020946">
    <property type="entry name" value="Flavin_mOase-like"/>
</dbReference>
<dbReference type="EMBL" id="JACJSG010000009">
    <property type="protein sequence ID" value="MBD2500672.1"/>
    <property type="molecule type" value="Genomic_DNA"/>
</dbReference>
<evidence type="ECO:0000313" key="8">
    <source>
        <dbReference type="Proteomes" id="UP000661112"/>
    </source>
</evidence>
<evidence type="ECO:0000256" key="1">
    <source>
        <dbReference type="ARBA" id="ARBA00009183"/>
    </source>
</evidence>
<evidence type="ECO:0000256" key="4">
    <source>
        <dbReference type="ARBA" id="ARBA00022827"/>
    </source>
</evidence>
<dbReference type="SUPFAM" id="SSF51905">
    <property type="entry name" value="FAD/NAD(P)-binding domain"/>
    <property type="match status" value="3"/>
</dbReference>
<comment type="caution">
    <text evidence="7">The sequence shown here is derived from an EMBL/GenBank/DDBJ whole genome shotgun (WGS) entry which is preliminary data.</text>
</comment>
<evidence type="ECO:0000313" key="7">
    <source>
        <dbReference type="EMBL" id="MBD2500672.1"/>
    </source>
</evidence>
<dbReference type="InterPro" id="IPR036188">
    <property type="entry name" value="FAD/NAD-bd_sf"/>
</dbReference>
<dbReference type="InterPro" id="IPR050346">
    <property type="entry name" value="FMO-like"/>
</dbReference>
<dbReference type="InterPro" id="IPR000960">
    <property type="entry name" value="Flavin_mOase"/>
</dbReference>
<evidence type="ECO:0000256" key="5">
    <source>
        <dbReference type="ARBA" id="ARBA00022857"/>
    </source>
</evidence>
<dbReference type="Gene3D" id="3.50.50.60">
    <property type="entry name" value="FAD/NAD(P)-binding domain"/>
    <property type="match status" value="2"/>
</dbReference>
<gene>
    <name evidence="7" type="ORF">H6G83_08575</name>
</gene>
<name>A0ABR8D0L5_9NOST</name>
<reference evidence="7 8" key="1">
    <citation type="journal article" date="2020" name="ISME J.">
        <title>Comparative genomics reveals insights into cyanobacterial evolution and habitat adaptation.</title>
        <authorList>
            <person name="Chen M.Y."/>
            <person name="Teng W.K."/>
            <person name="Zhao L."/>
            <person name="Hu C.X."/>
            <person name="Zhou Y.K."/>
            <person name="Han B.P."/>
            <person name="Song L.R."/>
            <person name="Shu W.S."/>
        </authorList>
    </citation>
    <scope>NUCLEOTIDE SEQUENCE [LARGE SCALE GENOMIC DNA]</scope>
    <source>
        <strain evidence="7 8">FACHB-119</strain>
    </source>
</reference>
<keyword evidence="6" id="KW-0560">Oxidoreductase</keyword>
<evidence type="ECO:0000256" key="2">
    <source>
        <dbReference type="ARBA" id="ARBA00010139"/>
    </source>
</evidence>
<evidence type="ECO:0000256" key="6">
    <source>
        <dbReference type="ARBA" id="ARBA00023002"/>
    </source>
</evidence>
<accession>A0ABR8D0L5</accession>
<comment type="similarity">
    <text evidence="2">Belongs to the FAD-binding monooxygenase family.</text>
</comment>
<protein>
    <submittedName>
        <fullName evidence="7">FAD-dependent oxidoreductase</fullName>
    </submittedName>
</protein>
<dbReference type="RefSeq" id="WP_190469926.1">
    <property type="nucleotide sequence ID" value="NZ_JACJSG010000009.1"/>
</dbReference>